<evidence type="ECO:0000256" key="1">
    <source>
        <dbReference type="PROSITE-ProRule" id="PRU00703"/>
    </source>
</evidence>
<protein>
    <submittedName>
        <fullName evidence="3">CBS domain-containing protein</fullName>
    </submittedName>
</protein>
<keyword evidence="1" id="KW-0129">CBS domain</keyword>
<gene>
    <name evidence="3" type="ORF">SAMN05660649_01560</name>
</gene>
<evidence type="ECO:0000313" key="4">
    <source>
        <dbReference type="Proteomes" id="UP000199337"/>
    </source>
</evidence>
<feature type="domain" description="CBS" evidence="2">
    <location>
        <begin position="108"/>
        <end position="168"/>
    </location>
</feature>
<sequence>MPERAKTVGDYMVPLSDYPRVSHNTTLHEAVNIISQRSREKGYRWLVVMDDDNEIAGFLTLRNIFEAVSNLAPKASGMFSIFMSLSRQDLFYLEGVQLIKDTPLKKCIKPLVKAAVHVDDPPGTAAELILTHRITITPVMDAQGNIVGIIRPIDLLPYIKELFDNAPEK</sequence>
<dbReference type="Proteomes" id="UP000199337">
    <property type="component" value="Unassembled WGS sequence"/>
</dbReference>
<dbReference type="RefSeq" id="WP_092470338.1">
    <property type="nucleotide sequence ID" value="NZ_FOOX01000004.1"/>
</dbReference>
<dbReference type="OrthoDB" id="1807049at2"/>
<dbReference type="AlphaFoldDB" id="A0A1I2RPS0"/>
<keyword evidence="4" id="KW-1185">Reference proteome</keyword>
<dbReference type="EMBL" id="FOOX01000004">
    <property type="protein sequence ID" value="SFG39841.1"/>
    <property type="molecule type" value="Genomic_DNA"/>
</dbReference>
<dbReference type="SUPFAM" id="SSF54631">
    <property type="entry name" value="CBS-domain pair"/>
    <property type="match status" value="1"/>
</dbReference>
<dbReference type="STRING" id="341036.SAMN05660649_01560"/>
<organism evidence="3 4">
    <name type="scientific">Desulfotruncus arcticus DSM 17038</name>
    <dbReference type="NCBI Taxonomy" id="1121424"/>
    <lineage>
        <taxon>Bacteria</taxon>
        <taxon>Bacillati</taxon>
        <taxon>Bacillota</taxon>
        <taxon>Clostridia</taxon>
        <taxon>Eubacteriales</taxon>
        <taxon>Desulfallaceae</taxon>
        <taxon>Desulfotruncus</taxon>
    </lineage>
</organism>
<dbReference type="InterPro" id="IPR046342">
    <property type="entry name" value="CBS_dom_sf"/>
</dbReference>
<proteinExistence type="predicted"/>
<evidence type="ECO:0000313" key="3">
    <source>
        <dbReference type="EMBL" id="SFG39841.1"/>
    </source>
</evidence>
<dbReference type="Gene3D" id="3.10.580.10">
    <property type="entry name" value="CBS-domain"/>
    <property type="match status" value="1"/>
</dbReference>
<dbReference type="Pfam" id="PF00571">
    <property type="entry name" value="CBS"/>
    <property type="match status" value="2"/>
</dbReference>
<dbReference type="InterPro" id="IPR000644">
    <property type="entry name" value="CBS_dom"/>
</dbReference>
<feature type="domain" description="CBS" evidence="2">
    <location>
        <begin position="12"/>
        <end position="76"/>
    </location>
</feature>
<name>A0A1I2RPS0_9FIRM</name>
<accession>A0A1I2RPS0</accession>
<dbReference type="PROSITE" id="PS51371">
    <property type="entry name" value="CBS"/>
    <property type="match status" value="2"/>
</dbReference>
<evidence type="ECO:0000259" key="2">
    <source>
        <dbReference type="PROSITE" id="PS51371"/>
    </source>
</evidence>
<reference evidence="4" key="1">
    <citation type="submission" date="2016-10" db="EMBL/GenBank/DDBJ databases">
        <authorList>
            <person name="Varghese N."/>
            <person name="Submissions S."/>
        </authorList>
    </citation>
    <scope>NUCLEOTIDE SEQUENCE [LARGE SCALE GENOMIC DNA]</scope>
    <source>
        <strain evidence="4">DSM 17038</strain>
    </source>
</reference>